<dbReference type="Proteomes" id="UP000887540">
    <property type="component" value="Unplaced"/>
</dbReference>
<keyword evidence="1" id="KW-1185">Reference proteome</keyword>
<evidence type="ECO:0000313" key="1">
    <source>
        <dbReference type="Proteomes" id="UP000887540"/>
    </source>
</evidence>
<dbReference type="WBParaSite" id="ACRNAN_scaffold7374.g10613.t1">
    <property type="protein sequence ID" value="ACRNAN_scaffold7374.g10613.t1"/>
    <property type="gene ID" value="ACRNAN_scaffold7374.g10613"/>
</dbReference>
<dbReference type="AlphaFoldDB" id="A0A914EFA6"/>
<name>A0A914EFA6_9BILA</name>
<reference evidence="2 3" key="1">
    <citation type="submission" date="2022-11" db="UniProtKB">
        <authorList>
            <consortium name="WormBaseParasite"/>
        </authorList>
    </citation>
    <scope>IDENTIFICATION</scope>
</reference>
<evidence type="ECO:0000313" key="2">
    <source>
        <dbReference type="WBParaSite" id="ACRNAN_scaffold4840.g32865.t1"/>
    </source>
</evidence>
<accession>A0A914EFA6</accession>
<evidence type="ECO:0000313" key="3">
    <source>
        <dbReference type="WBParaSite" id="ACRNAN_scaffold7374.g10613.t1"/>
    </source>
</evidence>
<dbReference type="WBParaSite" id="ACRNAN_scaffold4840.g32865.t1">
    <property type="protein sequence ID" value="ACRNAN_scaffold4840.g32865.t1"/>
    <property type="gene ID" value="ACRNAN_scaffold4840.g32865"/>
</dbReference>
<sequence length="87" mass="9966">MNFVGRIADTLAKANHEVVVYQPIYDENITTTGTKLARVIERPRDFEAPFTLDQMQPDVWMLQEPGFSDLMKIGDRLSSSFTTLCKR</sequence>
<protein>
    <submittedName>
        <fullName evidence="2 3">Uncharacterized protein</fullName>
    </submittedName>
</protein>
<organism evidence="1 3">
    <name type="scientific">Acrobeloides nanus</name>
    <dbReference type="NCBI Taxonomy" id="290746"/>
    <lineage>
        <taxon>Eukaryota</taxon>
        <taxon>Metazoa</taxon>
        <taxon>Ecdysozoa</taxon>
        <taxon>Nematoda</taxon>
        <taxon>Chromadorea</taxon>
        <taxon>Rhabditida</taxon>
        <taxon>Tylenchina</taxon>
        <taxon>Cephalobomorpha</taxon>
        <taxon>Cephaloboidea</taxon>
        <taxon>Cephalobidae</taxon>
        <taxon>Acrobeloides</taxon>
    </lineage>
</organism>
<proteinExistence type="predicted"/>